<keyword evidence="1" id="KW-0472">Membrane</keyword>
<dbReference type="GO" id="GO:0030572">
    <property type="term" value="F:phosphatidyltransferase activity"/>
    <property type="evidence" value="ECO:0007669"/>
    <property type="project" value="UniProtKB-ARBA"/>
</dbReference>
<dbReference type="EMBL" id="BNJF01000001">
    <property type="protein sequence ID" value="GHO43782.1"/>
    <property type="molecule type" value="Genomic_DNA"/>
</dbReference>
<protein>
    <submittedName>
        <fullName evidence="3">Cardiolipin synthase B</fullName>
    </submittedName>
</protein>
<organism evidence="3 4">
    <name type="scientific">Ktedonospora formicarum</name>
    <dbReference type="NCBI Taxonomy" id="2778364"/>
    <lineage>
        <taxon>Bacteria</taxon>
        <taxon>Bacillati</taxon>
        <taxon>Chloroflexota</taxon>
        <taxon>Ktedonobacteria</taxon>
        <taxon>Ktedonobacterales</taxon>
        <taxon>Ktedonobacteraceae</taxon>
        <taxon>Ktedonospora</taxon>
    </lineage>
</organism>
<accession>A0A8J3MPF9</accession>
<name>A0A8J3MPF9_9CHLR</name>
<gene>
    <name evidence="3" type="ORF">KSX_19450</name>
</gene>
<dbReference type="AlphaFoldDB" id="A0A8J3MPF9"/>
<dbReference type="SUPFAM" id="SSF56024">
    <property type="entry name" value="Phospholipase D/nuclease"/>
    <property type="match status" value="2"/>
</dbReference>
<dbReference type="InterPro" id="IPR001736">
    <property type="entry name" value="PLipase_D/transphosphatidylase"/>
</dbReference>
<evidence type="ECO:0000259" key="2">
    <source>
        <dbReference type="PROSITE" id="PS50035"/>
    </source>
</evidence>
<reference evidence="3" key="1">
    <citation type="submission" date="2020-10" db="EMBL/GenBank/DDBJ databases">
        <title>Taxonomic study of unclassified bacteria belonging to the class Ktedonobacteria.</title>
        <authorList>
            <person name="Yabe S."/>
            <person name="Wang C.M."/>
            <person name="Zheng Y."/>
            <person name="Sakai Y."/>
            <person name="Cavaletti L."/>
            <person name="Monciardini P."/>
            <person name="Donadio S."/>
        </authorList>
    </citation>
    <scope>NUCLEOTIDE SEQUENCE</scope>
    <source>
        <strain evidence="3">SOSP1-1</strain>
    </source>
</reference>
<comment type="caution">
    <text evidence="3">The sequence shown here is derived from an EMBL/GenBank/DDBJ whole genome shotgun (WGS) entry which is preliminary data.</text>
</comment>
<dbReference type="PANTHER" id="PTHR21248:SF22">
    <property type="entry name" value="PHOSPHOLIPASE D"/>
    <property type="match status" value="1"/>
</dbReference>
<keyword evidence="1" id="KW-0812">Transmembrane</keyword>
<feature type="transmembrane region" description="Helical" evidence="1">
    <location>
        <begin position="20"/>
        <end position="44"/>
    </location>
</feature>
<feature type="domain" description="PLD phosphodiesterase" evidence="2">
    <location>
        <begin position="169"/>
        <end position="196"/>
    </location>
</feature>
<proteinExistence type="predicted"/>
<evidence type="ECO:0000313" key="4">
    <source>
        <dbReference type="Proteomes" id="UP000612362"/>
    </source>
</evidence>
<dbReference type="GO" id="GO:0032049">
    <property type="term" value="P:cardiolipin biosynthetic process"/>
    <property type="evidence" value="ECO:0007669"/>
    <property type="project" value="UniProtKB-ARBA"/>
</dbReference>
<keyword evidence="1" id="KW-1133">Transmembrane helix</keyword>
<sequence>MKISANANVARQNLPGLPFIALLLWLPLALFAPAFVISGLLILIDQHRKRTRLQGHVIRTPTSPIRVMHSDVQVYTYGEDLYQAMLESIEQAHKHIYLETFIWKDDAIGWRFKDALTRAVTRGVQVYAIYDTFANLVVPRSFFRTFDKRIHLLAYPLLARPFNPFSLATYARDHRKVLVVDDEIAFLGGYNIGSLYATHWRDTHVRISGPDAWEVEASFVDFWNTFRTAQHPKLPPCEARDWDPYLHFYRNEPSILTFPIRASYFDAIDRACKHIYITQAYFIPNRFFLRLLEKAAHHGIDVRILLPSTSNHVIADWLARGFYTRCLRSGIRLFLYQDAMVHAKTATVDGVWSTVGTANIDRLSMLGNYEMNVAIYSTRMAQQMERIFHNDAAHAHELTLGEWKRRPFAHKCAECLLRPLRPFL</sequence>
<evidence type="ECO:0000256" key="1">
    <source>
        <dbReference type="SAM" id="Phobius"/>
    </source>
</evidence>
<dbReference type="PANTHER" id="PTHR21248">
    <property type="entry name" value="CARDIOLIPIN SYNTHASE"/>
    <property type="match status" value="1"/>
</dbReference>
<evidence type="ECO:0000313" key="3">
    <source>
        <dbReference type="EMBL" id="GHO43782.1"/>
    </source>
</evidence>
<dbReference type="Gene3D" id="3.30.870.10">
    <property type="entry name" value="Endonuclease Chain A"/>
    <property type="match status" value="2"/>
</dbReference>
<dbReference type="InterPro" id="IPR025202">
    <property type="entry name" value="PLD-like_dom"/>
</dbReference>
<dbReference type="RefSeq" id="WP_220193239.1">
    <property type="nucleotide sequence ID" value="NZ_BNJF01000001.1"/>
</dbReference>
<dbReference type="PROSITE" id="PS50035">
    <property type="entry name" value="PLD"/>
    <property type="match status" value="2"/>
</dbReference>
<dbReference type="Proteomes" id="UP000612362">
    <property type="component" value="Unassembled WGS sequence"/>
</dbReference>
<dbReference type="Pfam" id="PF13091">
    <property type="entry name" value="PLDc_2"/>
    <property type="match status" value="2"/>
</dbReference>
<feature type="domain" description="PLD phosphodiesterase" evidence="2">
    <location>
        <begin position="337"/>
        <end position="364"/>
    </location>
</feature>
<dbReference type="SMART" id="SM00155">
    <property type="entry name" value="PLDc"/>
    <property type="match status" value="2"/>
</dbReference>
<dbReference type="CDD" id="cd09110">
    <property type="entry name" value="PLDc_CLS_1"/>
    <property type="match status" value="1"/>
</dbReference>
<dbReference type="CDD" id="cd09159">
    <property type="entry name" value="PLDc_ybhO_like_2"/>
    <property type="match status" value="1"/>
</dbReference>
<keyword evidence="4" id="KW-1185">Reference proteome</keyword>